<reference evidence="2" key="1">
    <citation type="submission" date="2017-07" db="EMBL/GenBank/DDBJ databases">
        <title>Taro Niue Genome Assembly and Annotation.</title>
        <authorList>
            <person name="Atibalentja N."/>
            <person name="Keating K."/>
            <person name="Fields C.J."/>
        </authorList>
    </citation>
    <scope>NUCLEOTIDE SEQUENCE</scope>
    <source>
        <strain evidence="2">Niue_2</strain>
        <tissue evidence="2">Leaf</tissue>
    </source>
</reference>
<dbReference type="AlphaFoldDB" id="A0A843UPB3"/>
<gene>
    <name evidence="2" type="ORF">Taro_017859</name>
</gene>
<evidence type="ECO:0000313" key="3">
    <source>
        <dbReference type="Proteomes" id="UP000652761"/>
    </source>
</evidence>
<dbReference type="Proteomes" id="UP000652761">
    <property type="component" value="Unassembled WGS sequence"/>
</dbReference>
<sequence length="83" mass="8498">MAHPSQRAANCGGVRHRPSTPTSLLRTQRRLVPRGGCAGARQPIDVAVDAGVSAGDVAAGTRAGRTAGRGAHALLRLERLHGA</sequence>
<dbReference type="EMBL" id="NMUH01000824">
    <property type="protein sequence ID" value="MQL85338.1"/>
    <property type="molecule type" value="Genomic_DNA"/>
</dbReference>
<name>A0A843UPB3_COLES</name>
<proteinExistence type="predicted"/>
<protein>
    <submittedName>
        <fullName evidence="2">Uncharacterized protein</fullName>
    </submittedName>
</protein>
<feature type="non-terminal residue" evidence="2">
    <location>
        <position position="83"/>
    </location>
</feature>
<feature type="region of interest" description="Disordered" evidence="1">
    <location>
        <begin position="1"/>
        <end position="29"/>
    </location>
</feature>
<evidence type="ECO:0000313" key="2">
    <source>
        <dbReference type="EMBL" id="MQL85338.1"/>
    </source>
</evidence>
<keyword evidence="3" id="KW-1185">Reference proteome</keyword>
<accession>A0A843UPB3</accession>
<evidence type="ECO:0000256" key="1">
    <source>
        <dbReference type="SAM" id="MobiDB-lite"/>
    </source>
</evidence>
<comment type="caution">
    <text evidence="2">The sequence shown here is derived from an EMBL/GenBank/DDBJ whole genome shotgun (WGS) entry which is preliminary data.</text>
</comment>
<organism evidence="2 3">
    <name type="scientific">Colocasia esculenta</name>
    <name type="common">Wild taro</name>
    <name type="synonym">Arum esculentum</name>
    <dbReference type="NCBI Taxonomy" id="4460"/>
    <lineage>
        <taxon>Eukaryota</taxon>
        <taxon>Viridiplantae</taxon>
        <taxon>Streptophyta</taxon>
        <taxon>Embryophyta</taxon>
        <taxon>Tracheophyta</taxon>
        <taxon>Spermatophyta</taxon>
        <taxon>Magnoliopsida</taxon>
        <taxon>Liliopsida</taxon>
        <taxon>Araceae</taxon>
        <taxon>Aroideae</taxon>
        <taxon>Colocasieae</taxon>
        <taxon>Colocasia</taxon>
    </lineage>
</organism>